<evidence type="ECO:0000313" key="2">
    <source>
        <dbReference type="EMBL" id="WMV46873.1"/>
    </source>
</evidence>
<organism evidence="2 3">
    <name type="scientific">Solanum verrucosum</name>
    <dbReference type="NCBI Taxonomy" id="315347"/>
    <lineage>
        <taxon>Eukaryota</taxon>
        <taxon>Viridiplantae</taxon>
        <taxon>Streptophyta</taxon>
        <taxon>Embryophyta</taxon>
        <taxon>Tracheophyta</taxon>
        <taxon>Spermatophyta</taxon>
        <taxon>Magnoliopsida</taxon>
        <taxon>eudicotyledons</taxon>
        <taxon>Gunneridae</taxon>
        <taxon>Pentapetalae</taxon>
        <taxon>asterids</taxon>
        <taxon>lamiids</taxon>
        <taxon>Solanales</taxon>
        <taxon>Solanaceae</taxon>
        <taxon>Solanoideae</taxon>
        <taxon>Solaneae</taxon>
        <taxon>Solanum</taxon>
    </lineage>
</organism>
<protein>
    <recommendedName>
        <fullName evidence="1">Reverse transcriptase zinc-binding domain-containing protein</fullName>
    </recommendedName>
</protein>
<proteinExistence type="predicted"/>
<dbReference type="Pfam" id="PF13966">
    <property type="entry name" value="zf-RVT"/>
    <property type="match status" value="1"/>
</dbReference>
<accession>A0AAF0UK33</accession>
<gene>
    <name evidence="2" type="ORF">MTR67_040258</name>
</gene>
<evidence type="ECO:0000313" key="3">
    <source>
        <dbReference type="Proteomes" id="UP001234989"/>
    </source>
</evidence>
<feature type="domain" description="Reverse transcriptase zinc-binding" evidence="1">
    <location>
        <begin position="3"/>
        <end position="47"/>
    </location>
</feature>
<keyword evidence="3" id="KW-1185">Reference proteome</keyword>
<sequence length="83" mass="9848">MAYGKCLTLDNVQKRGIILCNKCSLCEEEAEDVNHLFLHCCFTRQTWHFLLIILGIHWCMPKIQRVDFLLSWHNLESILADWQ</sequence>
<evidence type="ECO:0000259" key="1">
    <source>
        <dbReference type="Pfam" id="PF13966"/>
    </source>
</evidence>
<reference evidence="2" key="1">
    <citation type="submission" date="2023-08" db="EMBL/GenBank/DDBJ databases">
        <title>A de novo genome assembly of Solanum verrucosum Schlechtendal, a Mexican diploid species geographically isolated from the other diploid A-genome species in potato relatives.</title>
        <authorList>
            <person name="Hosaka K."/>
        </authorList>
    </citation>
    <scope>NUCLEOTIDE SEQUENCE</scope>
    <source>
        <tissue evidence="2">Young leaves</tissue>
    </source>
</reference>
<dbReference type="InterPro" id="IPR026960">
    <property type="entry name" value="RVT-Znf"/>
</dbReference>
<name>A0AAF0UK33_SOLVR</name>
<dbReference type="AlphaFoldDB" id="A0AAF0UK33"/>
<dbReference type="EMBL" id="CP133620">
    <property type="protein sequence ID" value="WMV46873.1"/>
    <property type="molecule type" value="Genomic_DNA"/>
</dbReference>
<dbReference type="Proteomes" id="UP001234989">
    <property type="component" value="Chromosome 9"/>
</dbReference>